<keyword evidence="3 7" id="KW-0067">ATP-binding</keyword>
<dbReference type="Proteomes" id="UP000217564">
    <property type="component" value="Unassembled WGS sequence"/>
</dbReference>
<evidence type="ECO:0000313" key="5">
    <source>
        <dbReference type="EMBL" id="PCC46258.1"/>
    </source>
</evidence>
<dbReference type="SMART" id="SM00382">
    <property type="entry name" value="AAA"/>
    <property type="match status" value="1"/>
</dbReference>
<evidence type="ECO:0000256" key="2">
    <source>
        <dbReference type="ARBA" id="ARBA00022741"/>
    </source>
</evidence>
<evidence type="ECO:0000313" key="10">
    <source>
        <dbReference type="Proteomes" id="UP000234289"/>
    </source>
</evidence>
<dbReference type="InterPro" id="IPR003593">
    <property type="entry name" value="AAA+_ATPase"/>
</dbReference>
<dbReference type="FunFam" id="3.40.50.300:FF:000134">
    <property type="entry name" value="Iron-enterobactin ABC transporter ATP-binding protein"/>
    <property type="match status" value="1"/>
</dbReference>
<dbReference type="EMBL" id="FXZG01000007">
    <property type="protein sequence ID" value="SMX80368.1"/>
    <property type="molecule type" value="Genomic_DNA"/>
</dbReference>
<dbReference type="EMBL" id="NRGP01000015">
    <property type="protein sequence ID" value="PCC46258.1"/>
    <property type="molecule type" value="Genomic_DNA"/>
</dbReference>
<dbReference type="RefSeq" id="WP_096162309.1">
    <property type="nucleotide sequence ID" value="NZ_FXYZ01000013.1"/>
</dbReference>
<evidence type="ECO:0000313" key="6">
    <source>
        <dbReference type="EMBL" id="SMX80368.1"/>
    </source>
</evidence>
<evidence type="ECO:0000313" key="8">
    <source>
        <dbReference type="EMBL" id="TGD37150.1"/>
    </source>
</evidence>
<name>A0A2H1JZU3_BREAU</name>
<keyword evidence="1" id="KW-0813">Transport</keyword>
<proteinExistence type="predicted"/>
<reference evidence="8 12" key="4">
    <citation type="submission" date="2018-10" db="EMBL/GenBank/DDBJ databases">
        <title>Brevibacterium genomes from Austrain hard cheese rinds.</title>
        <authorList>
            <person name="Anast J.M."/>
            <person name="Dzieciol M."/>
            <person name="Schultz D.L."/>
            <person name="Mann E."/>
            <person name="Wagner M."/>
            <person name="Schmitz-Esser S."/>
        </authorList>
    </citation>
    <scope>NUCLEOTIDE SEQUENCE [LARGE SCALE GENOMIC DNA]</scope>
    <source>
        <strain evidence="8 12">L261</strain>
    </source>
</reference>
<dbReference type="EC" id="3.6.3.34" evidence="7"/>
<reference evidence="10" key="2">
    <citation type="submission" date="2017-03" db="EMBL/GenBank/DDBJ databases">
        <authorList>
            <person name="Monnet C."/>
        </authorList>
    </citation>
    <scope>NUCLEOTIDE SEQUENCE [LARGE SCALE GENOMIC DNA]</scope>
    <source>
        <strain evidence="10">CNRZ 920</strain>
    </source>
</reference>
<evidence type="ECO:0000313" key="12">
    <source>
        <dbReference type="Proteomes" id="UP000297736"/>
    </source>
</evidence>
<evidence type="ECO:0000256" key="1">
    <source>
        <dbReference type="ARBA" id="ARBA00022448"/>
    </source>
</evidence>
<dbReference type="InterPro" id="IPR027417">
    <property type="entry name" value="P-loop_NTPase"/>
</dbReference>
<dbReference type="Proteomes" id="UP000234289">
    <property type="component" value="Unassembled WGS sequence"/>
</dbReference>
<dbReference type="AlphaFoldDB" id="A0A2H1JZU3"/>
<dbReference type="Gene3D" id="3.40.50.300">
    <property type="entry name" value="P-loop containing nucleotide triphosphate hydrolases"/>
    <property type="match status" value="1"/>
</dbReference>
<dbReference type="PANTHER" id="PTHR42794">
    <property type="entry name" value="HEMIN IMPORT ATP-BINDING PROTEIN HMUV"/>
    <property type="match status" value="1"/>
</dbReference>
<keyword evidence="7" id="KW-0378">Hydrolase</keyword>
<dbReference type="Proteomes" id="UP000234327">
    <property type="component" value="Unassembled WGS sequence"/>
</dbReference>
<sequence length="275" mass="29074">MRVDITGLSVHLGGRPIVSNVTLSVPSGTVLGLLGPNGSGKSTLLRAVAGIAPPPPGHVRYDGTDLTAVPKKEMARRVAVMTQEHGEEFEVPVIDLVLLGRIPHGKGFGRDSENDLAIAHDALARAGAAHLAGRPFSALSGGERQRVLFARALTQDTPVLVLDEPTNHLDIAHQLELLDLVRATDRTVLVALHDLNLAARTCDALAILEDGHLVCAGPPDEVLDTGLIRSVFDVESTFVAHPRTGAQHFLFDAPSRTAEQPAPLSTSTLEGITIT</sequence>
<organism evidence="7 11">
    <name type="scientific">Brevibacterium aurantiacum</name>
    <dbReference type="NCBI Taxonomy" id="273384"/>
    <lineage>
        <taxon>Bacteria</taxon>
        <taxon>Bacillati</taxon>
        <taxon>Actinomycetota</taxon>
        <taxon>Actinomycetes</taxon>
        <taxon>Micrococcales</taxon>
        <taxon>Brevibacteriaceae</taxon>
        <taxon>Brevibacterium</taxon>
    </lineage>
</organism>
<evidence type="ECO:0000313" key="9">
    <source>
        <dbReference type="Proteomes" id="UP000217564"/>
    </source>
</evidence>
<protein>
    <submittedName>
        <fullName evidence="5">ABC transporter ATP-binding protein</fullName>
    </submittedName>
    <submittedName>
        <fullName evidence="7">Iron complex transport system ATP-binding protein</fullName>
        <ecNumber evidence="7">3.6.3.34</ecNumber>
    </submittedName>
</protein>
<dbReference type="EMBL" id="FXYZ01000013">
    <property type="protein sequence ID" value="SMX93011.1"/>
    <property type="molecule type" value="Genomic_DNA"/>
</dbReference>
<dbReference type="GO" id="GO:0005524">
    <property type="term" value="F:ATP binding"/>
    <property type="evidence" value="ECO:0007669"/>
    <property type="project" value="UniProtKB-KW"/>
</dbReference>
<accession>A0A2H1JZU3</accession>
<feature type="domain" description="ABC transporter" evidence="4">
    <location>
        <begin position="3"/>
        <end position="235"/>
    </location>
</feature>
<reference evidence="7 11" key="3">
    <citation type="submission" date="2017-03" db="EMBL/GenBank/DDBJ databases">
        <authorList>
            <person name="Afonso C.L."/>
            <person name="Miller P.J."/>
            <person name="Scott M.A."/>
            <person name="Spackman E."/>
            <person name="Goraichik I."/>
            <person name="Dimitrov K.M."/>
            <person name="Suarez D.L."/>
            <person name="Swayne D.E."/>
        </authorList>
    </citation>
    <scope>NUCLEOTIDE SEQUENCE [LARGE SCALE GENOMIC DNA]</scope>
    <source>
        <strain evidence="7">6</strain>
        <strain evidence="11">6(3)</strain>
        <strain evidence="6">CNRZ 920</strain>
    </source>
</reference>
<dbReference type="PANTHER" id="PTHR42794:SF2">
    <property type="entry name" value="ABC TRANSPORTER ATP-BINDING PROTEIN"/>
    <property type="match status" value="1"/>
</dbReference>
<dbReference type="CDD" id="cd03214">
    <property type="entry name" value="ABC_Iron-Siderophores_B12_Hemin"/>
    <property type="match status" value="1"/>
</dbReference>
<dbReference type="PROSITE" id="PS00211">
    <property type="entry name" value="ABC_TRANSPORTER_1"/>
    <property type="match status" value="1"/>
</dbReference>
<dbReference type="EMBL" id="RHFF01000019">
    <property type="protein sequence ID" value="TGD37150.1"/>
    <property type="molecule type" value="Genomic_DNA"/>
</dbReference>
<evidence type="ECO:0000256" key="3">
    <source>
        <dbReference type="ARBA" id="ARBA00022840"/>
    </source>
</evidence>
<dbReference type="InterPro" id="IPR003439">
    <property type="entry name" value="ABC_transporter-like_ATP-bd"/>
</dbReference>
<evidence type="ECO:0000313" key="7">
    <source>
        <dbReference type="EMBL" id="SMX93011.1"/>
    </source>
</evidence>
<evidence type="ECO:0000259" key="4">
    <source>
        <dbReference type="PROSITE" id="PS50893"/>
    </source>
</evidence>
<dbReference type="SUPFAM" id="SSF52540">
    <property type="entry name" value="P-loop containing nucleoside triphosphate hydrolases"/>
    <property type="match status" value="1"/>
</dbReference>
<dbReference type="PROSITE" id="PS50893">
    <property type="entry name" value="ABC_TRANSPORTER_2"/>
    <property type="match status" value="1"/>
</dbReference>
<reference evidence="5 9" key="1">
    <citation type="journal article" date="2017" name="Elife">
        <title>Extensive horizontal gene transfer in cheese-associated bacteria.</title>
        <authorList>
            <person name="Bonham K.S."/>
            <person name="Wolfe B.E."/>
            <person name="Dutton R.J."/>
        </authorList>
    </citation>
    <scope>NUCLEOTIDE SEQUENCE [LARGE SCALE GENOMIC DNA]</scope>
    <source>
        <strain evidence="5 9">947_7</strain>
    </source>
</reference>
<dbReference type="InterPro" id="IPR017871">
    <property type="entry name" value="ABC_transporter-like_CS"/>
</dbReference>
<accession>A0A2A3Z407</accession>
<dbReference type="Proteomes" id="UP000297736">
    <property type="component" value="Unassembled WGS sequence"/>
</dbReference>
<evidence type="ECO:0000313" key="11">
    <source>
        <dbReference type="Proteomes" id="UP000234327"/>
    </source>
</evidence>
<dbReference type="GO" id="GO:0016887">
    <property type="term" value="F:ATP hydrolysis activity"/>
    <property type="evidence" value="ECO:0007669"/>
    <property type="project" value="InterPro"/>
</dbReference>
<dbReference type="Pfam" id="PF00005">
    <property type="entry name" value="ABC_tran"/>
    <property type="match status" value="1"/>
</dbReference>
<keyword evidence="2" id="KW-0547">Nucleotide-binding</keyword>
<gene>
    <name evidence="6" type="ORF">BAUR920_01565</name>
    <name evidence="7" type="ORF">BAURA63_02806</name>
    <name evidence="5" type="ORF">CIK64_11815</name>
    <name evidence="8" type="ORF">EB834_16935</name>
</gene>